<dbReference type="OMA" id="NRRCLHA"/>
<keyword evidence="9" id="KW-1185">Reference proteome</keyword>
<dbReference type="GO" id="GO:0006412">
    <property type="term" value="P:translation"/>
    <property type="evidence" value="ECO:0007669"/>
    <property type="project" value="InterPro"/>
</dbReference>
<dbReference type="GO" id="GO:0005737">
    <property type="term" value="C:cytoplasm"/>
    <property type="evidence" value="ECO:0007669"/>
    <property type="project" value="UniProtKB-ARBA"/>
</dbReference>
<dbReference type="GO" id="GO:1990904">
    <property type="term" value="C:ribonucleoprotein complex"/>
    <property type="evidence" value="ECO:0007669"/>
    <property type="project" value="UniProtKB-KW"/>
</dbReference>
<organism evidence="8 9">
    <name type="scientific">Lupinus angustifolius</name>
    <name type="common">Narrow-leaved blue lupine</name>
    <dbReference type="NCBI Taxonomy" id="3871"/>
    <lineage>
        <taxon>Eukaryota</taxon>
        <taxon>Viridiplantae</taxon>
        <taxon>Streptophyta</taxon>
        <taxon>Embryophyta</taxon>
        <taxon>Tracheophyta</taxon>
        <taxon>Spermatophyta</taxon>
        <taxon>Magnoliopsida</taxon>
        <taxon>eudicotyledons</taxon>
        <taxon>Gunneridae</taxon>
        <taxon>Pentapetalae</taxon>
        <taxon>rosids</taxon>
        <taxon>fabids</taxon>
        <taxon>Fabales</taxon>
        <taxon>Fabaceae</taxon>
        <taxon>Papilionoideae</taxon>
        <taxon>50 kb inversion clade</taxon>
        <taxon>genistoids sensu lato</taxon>
        <taxon>core genistoids</taxon>
        <taxon>Genisteae</taxon>
        <taxon>Lupinus</taxon>
    </lineage>
</organism>
<dbReference type="AlphaFoldDB" id="A0A1J7GFM8"/>
<dbReference type="HAMAP" id="MF_01363">
    <property type="entry name" value="Ribosomal_bL21"/>
    <property type="match status" value="1"/>
</dbReference>
<evidence type="ECO:0000313" key="8">
    <source>
        <dbReference type="EMBL" id="OIV93201.1"/>
    </source>
</evidence>
<sequence>MANRSRYLLKALTRQATTFLFRNTHPSLQSLSFSSHFPNPSTSLPIFTKPLSAFAQCSNSRHFSSDKTSNHSNKVEDRSDQEEEDEDEEDFEDEEDYESGEEGEGYDDENASVSSRKKVYTEEEKEAEALDIGYKVVGPLHNDDRVFKPYEPVFAVVQIGSHQFKVSNRDSIFTERLKFCEVNDKLILNKVLLVGSDSQTIVGRPTVPGAAVHAVVEEHALDAKVIIFKKKRRKNYRRTRGHRQELTKLRITNIEGIEKPQNVVVEKPSKAAKGEQNKVPVTA</sequence>
<dbReference type="KEGG" id="lang:109332125"/>
<dbReference type="OrthoDB" id="5994at2759"/>
<dbReference type="Pfam" id="PF00829">
    <property type="entry name" value="Ribosomal_L21p"/>
    <property type="match status" value="1"/>
</dbReference>
<evidence type="ECO:0000256" key="1">
    <source>
        <dbReference type="ARBA" id="ARBA00008563"/>
    </source>
</evidence>
<dbReference type="InterPro" id="IPR036164">
    <property type="entry name" value="bL21-like_sf"/>
</dbReference>
<reference evidence="8 9" key="1">
    <citation type="journal article" date="2017" name="Plant Biotechnol. J.">
        <title>A comprehensive draft genome sequence for lupin (Lupinus angustifolius), an emerging health food: insights into plant-microbe interactions and legume evolution.</title>
        <authorList>
            <person name="Hane J.K."/>
            <person name="Ming Y."/>
            <person name="Kamphuis L.G."/>
            <person name="Nelson M.N."/>
            <person name="Garg G."/>
            <person name="Atkins C.A."/>
            <person name="Bayer P.E."/>
            <person name="Bravo A."/>
            <person name="Bringans S."/>
            <person name="Cannon S."/>
            <person name="Edwards D."/>
            <person name="Foley R."/>
            <person name="Gao L.L."/>
            <person name="Harrison M.J."/>
            <person name="Huang W."/>
            <person name="Hurgobin B."/>
            <person name="Li S."/>
            <person name="Liu C.W."/>
            <person name="McGrath A."/>
            <person name="Morahan G."/>
            <person name="Murray J."/>
            <person name="Weller J."/>
            <person name="Jian J."/>
            <person name="Singh K.B."/>
        </authorList>
    </citation>
    <scope>NUCLEOTIDE SEQUENCE [LARGE SCALE GENOMIC DNA]</scope>
    <source>
        <strain evidence="9">cv. Tanjil</strain>
        <tissue evidence="8">Whole plant</tissue>
    </source>
</reference>
<dbReference type="GO" id="GO:0019843">
    <property type="term" value="F:rRNA binding"/>
    <property type="evidence" value="ECO:0007669"/>
    <property type="project" value="UniProtKB-KW"/>
</dbReference>
<dbReference type="STRING" id="3871.A0A1J7GFM8"/>
<gene>
    <name evidence="8" type="ORF">TanjilG_24416</name>
</gene>
<dbReference type="SUPFAM" id="SSF141091">
    <property type="entry name" value="L21p-like"/>
    <property type="match status" value="1"/>
</dbReference>
<dbReference type="Gramene" id="OIV93201">
    <property type="protein sequence ID" value="OIV93201"/>
    <property type="gene ID" value="TanjilG_24416"/>
</dbReference>
<dbReference type="Proteomes" id="UP000188354">
    <property type="component" value="Chromosome LG18"/>
</dbReference>
<proteinExistence type="inferred from homology"/>
<dbReference type="PANTHER" id="PTHR21349:SF0">
    <property type="entry name" value="LARGE RIBOSOMAL SUBUNIT PROTEIN BL21M"/>
    <property type="match status" value="1"/>
</dbReference>
<dbReference type="GO" id="GO:0003735">
    <property type="term" value="F:structural constituent of ribosome"/>
    <property type="evidence" value="ECO:0007669"/>
    <property type="project" value="InterPro"/>
</dbReference>
<comment type="similarity">
    <text evidence="1">Belongs to the bacterial ribosomal protein bL21 family.</text>
</comment>
<keyword evidence="2" id="KW-0699">rRNA-binding</keyword>
<protein>
    <recommendedName>
        <fullName evidence="6">Large ribosomal subunit protein bL21m</fullName>
    </recommendedName>
</protein>
<name>A0A1J7GFM8_LUPAN</name>
<dbReference type="GO" id="GO:0005840">
    <property type="term" value="C:ribosome"/>
    <property type="evidence" value="ECO:0007669"/>
    <property type="project" value="UniProtKB-KW"/>
</dbReference>
<feature type="region of interest" description="Disordered" evidence="7">
    <location>
        <begin position="61"/>
        <end position="120"/>
    </location>
</feature>
<accession>A0A1J7GFM8</accession>
<dbReference type="PANTHER" id="PTHR21349">
    <property type="entry name" value="50S RIBOSOMAL PROTEIN L21"/>
    <property type="match status" value="1"/>
</dbReference>
<dbReference type="InterPro" id="IPR018258">
    <property type="entry name" value="Ribosomal_bL21_CS"/>
</dbReference>
<dbReference type="InterPro" id="IPR028909">
    <property type="entry name" value="bL21-like"/>
</dbReference>
<evidence type="ECO:0000256" key="2">
    <source>
        <dbReference type="ARBA" id="ARBA00022730"/>
    </source>
</evidence>
<evidence type="ECO:0000256" key="5">
    <source>
        <dbReference type="ARBA" id="ARBA00023274"/>
    </source>
</evidence>
<keyword evidence="3" id="KW-0694">RNA-binding</keyword>
<keyword evidence="5" id="KW-0687">Ribonucleoprotein</keyword>
<evidence type="ECO:0000256" key="4">
    <source>
        <dbReference type="ARBA" id="ARBA00022980"/>
    </source>
</evidence>
<dbReference type="PROSITE" id="PS01169">
    <property type="entry name" value="RIBOSOMAL_L21"/>
    <property type="match status" value="1"/>
</dbReference>
<dbReference type="NCBIfam" id="TIGR00061">
    <property type="entry name" value="L21"/>
    <property type="match status" value="1"/>
</dbReference>
<feature type="compositionally biased region" description="Acidic residues" evidence="7">
    <location>
        <begin position="79"/>
        <end position="110"/>
    </location>
</feature>
<evidence type="ECO:0000313" key="9">
    <source>
        <dbReference type="Proteomes" id="UP000188354"/>
    </source>
</evidence>
<evidence type="ECO:0000256" key="3">
    <source>
        <dbReference type="ARBA" id="ARBA00022884"/>
    </source>
</evidence>
<evidence type="ECO:0000256" key="7">
    <source>
        <dbReference type="SAM" id="MobiDB-lite"/>
    </source>
</evidence>
<feature type="compositionally biased region" description="Basic and acidic residues" evidence="7">
    <location>
        <begin position="63"/>
        <end position="78"/>
    </location>
</feature>
<evidence type="ECO:0000256" key="6">
    <source>
        <dbReference type="ARBA" id="ARBA00044129"/>
    </source>
</evidence>
<dbReference type="EMBL" id="CM007378">
    <property type="protein sequence ID" value="OIV93201.1"/>
    <property type="molecule type" value="Genomic_DNA"/>
</dbReference>
<keyword evidence="4" id="KW-0689">Ribosomal protein</keyword>
<dbReference type="InterPro" id="IPR001787">
    <property type="entry name" value="Ribosomal_bL21"/>
</dbReference>